<dbReference type="InterPro" id="IPR036514">
    <property type="entry name" value="SGNH_hydro_sf"/>
</dbReference>
<evidence type="ECO:0000256" key="3">
    <source>
        <dbReference type="ARBA" id="ARBA00022525"/>
    </source>
</evidence>
<keyword evidence="6" id="KW-0442">Lipid degradation</keyword>
<dbReference type="PANTHER" id="PTHR45650:SF75">
    <property type="entry name" value="GDSL-LIKE LIPASE_ACYLHYDROLASE"/>
    <property type="match status" value="1"/>
</dbReference>
<comment type="subcellular location">
    <subcellularLocation>
        <location evidence="1">Secreted</location>
    </subcellularLocation>
</comment>
<feature type="chain" id="PRO_5025627648" evidence="8">
    <location>
        <begin position="24"/>
        <end position="811"/>
    </location>
</feature>
<dbReference type="AlphaFoldDB" id="A0A6A6LV67"/>
<evidence type="ECO:0000256" key="2">
    <source>
        <dbReference type="ARBA" id="ARBA00008668"/>
    </source>
</evidence>
<keyword evidence="7" id="KW-0443">Lipid metabolism</keyword>
<evidence type="ECO:0000313" key="9">
    <source>
        <dbReference type="EMBL" id="KAF2305362.1"/>
    </source>
</evidence>
<dbReference type="EMBL" id="JAAGAX010000008">
    <property type="protein sequence ID" value="KAF2305362.1"/>
    <property type="molecule type" value="Genomic_DNA"/>
</dbReference>
<name>A0A6A6LV67_HEVBR</name>
<organism evidence="9 10">
    <name type="scientific">Hevea brasiliensis</name>
    <name type="common">Para rubber tree</name>
    <name type="synonym">Siphonia brasiliensis</name>
    <dbReference type="NCBI Taxonomy" id="3981"/>
    <lineage>
        <taxon>Eukaryota</taxon>
        <taxon>Viridiplantae</taxon>
        <taxon>Streptophyta</taxon>
        <taxon>Embryophyta</taxon>
        <taxon>Tracheophyta</taxon>
        <taxon>Spermatophyta</taxon>
        <taxon>Magnoliopsida</taxon>
        <taxon>eudicotyledons</taxon>
        <taxon>Gunneridae</taxon>
        <taxon>Pentapetalae</taxon>
        <taxon>rosids</taxon>
        <taxon>fabids</taxon>
        <taxon>Malpighiales</taxon>
        <taxon>Euphorbiaceae</taxon>
        <taxon>Crotonoideae</taxon>
        <taxon>Micrandreae</taxon>
        <taxon>Hevea</taxon>
    </lineage>
</organism>
<evidence type="ECO:0000313" key="10">
    <source>
        <dbReference type="Proteomes" id="UP000467840"/>
    </source>
</evidence>
<evidence type="ECO:0000256" key="1">
    <source>
        <dbReference type="ARBA" id="ARBA00004613"/>
    </source>
</evidence>
<evidence type="ECO:0000256" key="5">
    <source>
        <dbReference type="ARBA" id="ARBA00022801"/>
    </source>
</evidence>
<dbReference type="Proteomes" id="UP000467840">
    <property type="component" value="Chromosome 9"/>
</dbReference>
<keyword evidence="5" id="KW-0378">Hydrolase</keyword>
<feature type="signal peptide" evidence="8">
    <location>
        <begin position="1"/>
        <end position="23"/>
    </location>
</feature>
<evidence type="ECO:0000256" key="4">
    <source>
        <dbReference type="ARBA" id="ARBA00022729"/>
    </source>
</evidence>
<dbReference type="SUPFAM" id="SSF52266">
    <property type="entry name" value="SGNH hydrolase"/>
    <property type="match status" value="1"/>
</dbReference>
<dbReference type="Pfam" id="PF00657">
    <property type="entry name" value="Lipase_GDSL"/>
    <property type="match status" value="2"/>
</dbReference>
<keyword evidence="3" id="KW-0964">Secreted</keyword>
<accession>A0A6A6LV67</accession>
<evidence type="ECO:0000256" key="8">
    <source>
        <dbReference type="SAM" id="SignalP"/>
    </source>
</evidence>
<dbReference type="InterPro" id="IPR051238">
    <property type="entry name" value="GDSL_esterase/lipase"/>
</dbReference>
<comment type="caution">
    <text evidence="9">The sequence shown here is derived from an EMBL/GenBank/DDBJ whole genome shotgun (WGS) entry which is preliminary data.</text>
</comment>
<dbReference type="Gene3D" id="3.40.50.1110">
    <property type="entry name" value="SGNH hydrolase"/>
    <property type="match status" value="3"/>
</dbReference>
<dbReference type="InterPro" id="IPR001087">
    <property type="entry name" value="GDSL"/>
</dbReference>
<keyword evidence="10" id="KW-1185">Reference proteome</keyword>
<gene>
    <name evidence="9" type="ORF">GH714_004290</name>
</gene>
<dbReference type="GO" id="GO:0016788">
    <property type="term" value="F:hydrolase activity, acting on ester bonds"/>
    <property type="evidence" value="ECO:0007669"/>
    <property type="project" value="InterPro"/>
</dbReference>
<evidence type="ECO:0000256" key="7">
    <source>
        <dbReference type="ARBA" id="ARBA00023098"/>
    </source>
</evidence>
<dbReference type="GO" id="GO:0005576">
    <property type="term" value="C:extracellular region"/>
    <property type="evidence" value="ECO:0007669"/>
    <property type="project" value="UniProtKB-SubCell"/>
</dbReference>
<proteinExistence type="inferred from homology"/>
<dbReference type="PANTHER" id="PTHR45650">
    <property type="entry name" value="GDSL-LIKE LIPASE/ACYLHYDROLASE-RELATED"/>
    <property type="match status" value="1"/>
</dbReference>
<sequence length="811" mass="89627">MITKQSDLRWLVFVLLTVSNLQCCVFGKQQQQQEQVPCYFIFGDSFAVNGNDNDLDTYKANYLPYGSDFPAGPTGRFSNGKTMVDVLAEKVGLKDYIPPFRKVGNGTEILKGVNYASGAAIMQVETAGSKVTSISQQINFHRTIVRRIDNIFGSKFKSNYYLQQCLYSVGIGSNDYLVGYYTPSNNGSEPTRKIPSEEYAEKLVDGYLFNHLNENCYFGLGPLGCSPTAVKFYATNQHCISVMDTDIHIFNSRISMVVDRFNKNYKNAKFTYINIYDLTSANVFPAVTNLQCCVFGKQQQQQENVPCYFIFGDSFAVNGNDNGLDAYKANYLPYGIDFLLVLQEAEKVGLKDYIPPFRKVGNGSEILKGVNYASGGAIMQQETAGSKIWSQKIAIFGLGPLGCSPAVVKIYATNQHCISVIDTDIHIFNSRISMVVDSVDDDENDGRDKTKLGCDLSLGGGMQATVGSWRTTGALFFFIFGDSLADPGNNNMLPTGAKTNYPPYGVDYPQGATGRFSNGKYAVDVLAEKLSFDHHIPPYATASGPILLQGVNYASGSAGIRDETGSHLGENIPMNKQLQHHQLTISRMAGIIGDNKTTQTRLNQCLYYVGMGSNDYLNNYFLPERYPTSKSFTPQAYAQALVAQYSEQIMTLYKNGARKFILPGLGNIGCVPQAIRLYSTNATVCVVDMNKAINFFNNELVALVDRFNKNLTDGKFVYVNSTGMIIQDPIAAGFRYFYQGCCEVTENGQCVPQSTPCATRSEYIFWDNFHPTESMNVITATRTYIAEARSDCYPIDVRSLALLDLATAKAI</sequence>
<protein>
    <submittedName>
        <fullName evidence="9">Uncharacterized protein</fullName>
    </submittedName>
</protein>
<evidence type="ECO:0000256" key="6">
    <source>
        <dbReference type="ARBA" id="ARBA00022963"/>
    </source>
</evidence>
<dbReference type="FunFam" id="3.40.50.1110:FF:000003">
    <property type="entry name" value="GDSL esterase/lipase APG"/>
    <property type="match status" value="1"/>
</dbReference>
<dbReference type="CDD" id="cd01837">
    <property type="entry name" value="SGNH_plant_lipase_like"/>
    <property type="match status" value="1"/>
</dbReference>
<dbReference type="GO" id="GO:0016042">
    <property type="term" value="P:lipid catabolic process"/>
    <property type="evidence" value="ECO:0007669"/>
    <property type="project" value="UniProtKB-KW"/>
</dbReference>
<reference evidence="9 10" key="1">
    <citation type="journal article" date="2020" name="Mol. Plant">
        <title>The Chromosome-Based Rubber Tree Genome Provides New Insights into Spurge Genome Evolution and Rubber Biosynthesis.</title>
        <authorList>
            <person name="Liu J."/>
            <person name="Shi C."/>
            <person name="Shi C.C."/>
            <person name="Li W."/>
            <person name="Zhang Q.J."/>
            <person name="Zhang Y."/>
            <person name="Li K."/>
            <person name="Lu H.F."/>
            <person name="Shi C."/>
            <person name="Zhu S.T."/>
            <person name="Xiao Z.Y."/>
            <person name="Nan H."/>
            <person name="Yue Y."/>
            <person name="Zhu X.G."/>
            <person name="Wu Y."/>
            <person name="Hong X.N."/>
            <person name="Fan G.Y."/>
            <person name="Tong Y."/>
            <person name="Zhang D."/>
            <person name="Mao C.L."/>
            <person name="Liu Y.L."/>
            <person name="Hao S.J."/>
            <person name="Liu W.Q."/>
            <person name="Lv M.Q."/>
            <person name="Zhang H.B."/>
            <person name="Liu Y."/>
            <person name="Hu-Tang G.R."/>
            <person name="Wang J.P."/>
            <person name="Wang J.H."/>
            <person name="Sun Y.H."/>
            <person name="Ni S.B."/>
            <person name="Chen W.B."/>
            <person name="Zhang X.C."/>
            <person name="Jiao Y.N."/>
            <person name="Eichler E.E."/>
            <person name="Li G.H."/>
            <person name="Liu X."/>
            <person name="Gao L.Z."/>
        </authorList>
    </citation>
    <scope>NUCLEOTIDE SEQUENCE [LARGE SCALE GENOMIC DNA]</scope>
    <source>
        <strain evidence="10">cv. GT1</strain>
        <tissue evidence="9">Leaf</tissue>
    </source>
</reference>
<comment type="similarity">
    <text evidence="2">Belongs to the 'GDSL' lipolytic enzyme family.</text>
</comment>
<dbReference type="InterPro" id="IPR035669">
    <property type="entry name" value="SGNH_plant_lipase-like"/>
</dbReference>
<keyword evidence="4 8" id="KW-0732">Signal</keyword>